<gene>
    <name evidence="1" type="ORF">GCM10010515_13560</name>
</gene>
<accession>A0A918N8C1</accession>
<organism evidence="1 2">
    <name type="scientific">Streptomyces fructofermentans</name>
    <dbReference type="NCBI Taxonomy" id="152141"/>
    <lineage>
        <taxon>Bacteria</taxon>
        <taxon>Bacillati</taxon>
        <taxon>Actinomycetota</taxon>
        <taxon>Actinomycetes</taxon>
        <taxon>Kitasatosporales</taxon>
        <taxon>Streptomycetaceae</taxon>
        <taxon>Streptomyces</taxon>
    </lineage>
</organism>
<dbReference type="AlphaFoldDB" id="A0A918N8C1"/>
<comment type="caution">
    <text evidence="1">The sequence shown here is derived from an EMBL/GenBank/DDBJ whole genome shotgun (WGS) entry which is preliminary data.</text>
</comment>
<proteinExistence type="predicted"/>
<protein>
    <recommendedName>
        <fullName evidence="3">DUF2993 domain-containing protein</fullName>
    </recommendedName>
</protein>
<sequence length="252" mass="25924">MRALRILLIVTIVLGGLFVIADRVAVGFAEDEAAERLRANEGLAATPDVSIKGFPFLTQVAGGELDEVEVGIKNYEADTSAGTGDASDGAPAKIRIDNLTAHMRGVAFSSGYSSAKAASATGTATISYAELLKAAKAEPVDVTSGVTAQVVGLSDGGNGKIKVEVEATVLGRKLPRPVSVLSTVRVKGDTVEVQADSLPNLGVQLAEDKVRLITDFQQKIDGLPGGIRLDRVEAAADGVDIGVKGSDVDLVG</sequence>
<evidence type="ECO:0000313" key="2">
    <source>
        <dbReference type="Proteomes" id="UP000645555"/>
    </source>
</evidence>
<dbReference type="InterPro" id="IPR021373">
    <property type="entry name" value="DUF2993"/>
</dbReference>
<keyword evidence="2" id="KW-1185">Reference proteome</keyword>
<name>A0A918N8C1_9ACTN</name>
<evidence type="ECO:0008006" key="3">
    <source>
        <dbReference type="Google" id="ProtNLM"/>
    </source>
</evidence>
<dbReference type="RefSeq" id="WP_190034396.1">
    <property type="nucleotide sequence ID" value="NZ_BMWD01000003.1"/>
</dbReference>
<dbReference type="Proteomes" id="UP000645555">
    <property type="component" value="Unassembled WGS sequence"/>
</dbReference>
<dbReference type="Pfam" id="PF11209">
    <property type="entry name" value="LmeA"/>
    <property type="match status" value="1"/>
</dbReference>
<reference evidence="1" key="2">
    <citation type="submission" date="2020-09" db="EMBL/GenBank/DDBJ databases">
        <authorList>
            <person name="Sun Q."/>
            <person name="Ohkuma M."/>
        </authorList>
    </citation>
    <scope>NUCLEOTIDE SEQUENCE</scope>
    <source>
        <strain evidence="1">JCM 4956</strain>
    </source>
</reference>
<evidence type="ECO:0000313" key="1">
    <source>
        <dbReference type="EMBL" id="GGX47757.1"/>
    </source>
</evidence>
<reference evidence="1" key="1">
    <citation type="journal article" date="2014" name="Int. J. Syst. Evol. Microbiol.">
        <title>Complete genome sequence of Corynebacterium casei LMG S-19264T (=DSM 44701T), isolated from a smear-ripened cheese.</title>
        <authorList>
            <consortium name="US DOE Joint Genome Institute (JGI-PGF)"/>
            <person name="Walter F."/>
            <person name="Albersmeier A."/>
            <person name="Kalinowski J."/>
            <person name="Ruckert C."/>
        </authorList>
    </citation>
    <scope>NUCLEOTIDE SEQUENCE</scope>
    <source>
        <strain evidence="1">JCM 4956</strain>
    </source>
</reference>
<dbReference type="EMBL" id="BMWD01000003">
    <property type="protein sequence ID" value="GGX47757.1"/>
    <property type="molecule type" value="Genomic_DNA"/>
</dbReference>